<organism evidence="1 2">
    <name type="scientific">Cotesia glomerata</name>
    <name type="common">Lepidopteran parasitic wasp</name>
    <name type="synonym">Apanteles glomeratus</name>
    <dbReference type="NCBI Taxonomy" id="32391"/>
    <lineage>
        <taxon>Eukaryota</taxon>
        <taxon>Metazoa</taxon>
        <taxon>Ecdysozoa</taxon>
        <taxon>Arthropoda</taxon>
        <taxon>Hexapoda</taxon>
        <taxon>Insecta</taxon>
        <taxon>Pterygota</taxon>
        <taxon>Neoptera</taxon>
        <taxon>Endopterygota</taxon>
        <taxon>Hymenoptera</taxon>
        <taxon>Apocrita</taxon>
        <taxon>Ichneumonoidea</taxon>
        <taxon>Braconidae</taxon>
        <taxon>Microgastrinae</taxon>
        <taxon>Cotesia</taxon>
    </lineage>
</organism>
<dbReference type="EMBL" id="JAHXZJ010000747">
    <property type="protein sequence ID" value="KAH0557854.1"/>
    <property type="molecule type" value="Genomic_DNA"/>
</dbReference>
<name>A0AAV7IXN5_COTGL</name>
<protein>
    <recommendedName>
        <fullName evidence="3">MACPF domain-containing protein</fullName>
    </recommendedName>
</protein>
<proteinExistence type="predicted"/>
<sequence length="325" mass="37937">MIVFAMSEPNGVPIVGNSLNILKFHGMLSFTMRVFSSDSEWIFRQPSTKIFKQITTESRFIKNSPAFSGDFHMEMCENYDQLFQAYFRNFTIDGVDKPWRPFMASWKKNEIAKYFGIRESLISEEYKYIFVRIVRVKDSLKMTTPPESLEIEESVLDEADNVNIEDNVSTVNFIYKFSGTHYIESYTSGNSLFQVFVYRPRPFKFIKRAFTTRGIDILLEKAVTNYFSSDFAEYVGELKTGSGNQTVEEWASINLFFAHQDPESQNILRLYGNERLLTRLGNLLYNEALIQLNLKYVSPFFPDKELSKWLLEFISNNLKLWDGNL</sequence>
<evidence type="ECO:0008006" key="3">
    <source>
        <dbReference type="Google" id="ProtNLM"/>
    </source>
</evidence>
<reference evidence="1 2" key="1">
    <citation type="journal article" date="2021" name="J. Hered.">
        <title>A chromosome-level genome assembly of the parasitoid wasp, Cotesia glomerata (Hymenoptera: Braconidae).</title>
        <authorList>
            <person name="Pinto B.J."/>
            <person name="Weis J.J."/>
            <person name="Gamble T."/>
            <person name="Ode P.J."/>
            <person name="Paul R."/>
            <person name="Zaspel J.M."/>
        </authorList>
    </citation>
    <scope>NUCLEOTIDE SEQUENCE [LARGE SCALE GENOMIC DNA]</scope>
    <source>
        <strain evidence="1">CgM1</strain>
    </source>
</reference>
<accession>A0AAV7IXN5</accession>
<dbReference type="Proteomes" id="UP000826195">
    <property type="component" value="Unassembled WGS sequence"/>
</dbReference>
<keyword evidence="2" id="KW-1185">Reference proteome</keyword>
<evidence type="ECO:0000313" key="2">
    <source>
        <dbReference type="Proteomes" id="UP000826195"/>
    </source>
</evidence>
<dbReference type="AlphaFoldDB" id="A0AAV7IXN5"/>
<comment type="caution">
    <text evidence="1">The sequence shown here is derived from an EMBL/GenBank/DDBJ whole genome shotgun (WGS) entry which is preliminary data.</text>
</comment>
<gene>
    <name evidence="1" type="ORF">KQX54_012340</name>
</gene>
<evidence type="ECO:0000313" key="1">
    <source>
        <dbReference type="EMBL" id="KAH0557854.1"/>
    </source>
</evidence>